<protein>
    <submittedName>
        <fullName evidence="1">Uncharacterized protein</fullName>
    </submittedName>
</protein>
<evidence type="ECO:0000313" key="1">
    <source>
        <dbReference type="EMBL" id="MDR6206772.1"/>
    </source>
</evidence>
<organism evidence="1 2">
    <name type="scientific">Paraburkholderia graminis</name>
    <dbReference type="NCBI Taxonomy" id="60548"/>
    <lineage>
        <taxon>Bacteria</taxon>
        <taxon>Pseudomonadati</taxon>
        <taxon>Pseudomonadota</taxon>
        <taxon>Betaproteobacteria</taxon>
        <taxon>Burkholderiales</taxon>
        <taxon>Burkholderiaceae</taxon>
        <taxon>Paraburkholderia</taxon>
    </lineage>
</organism>
<dbReference type="Proteomes" id="UP001245184">
    <property type="component" value="Unassembled WGS sequence"/>
</dbReference>
<dbReference type="EMBL" id="JAVIZN010000002">
    <property type="protein sequence ID" value="MDR6206772.1"/>
    <property type="molecule type" value="Genomic_DNA"/>
</dbReference>
<comment type="caution">
    <text evidence="1">The sequence shown here is derived from an EMBL/GenBank/DDBJ whole genome shotgun (WGS) entry which is preliminary data.</text>
</comment>
<dbReference type="AlphaFoldDB" id="A0ABD5CNF2"/>
<name>A0ABD5CNF2_9BURK</name>
<gene>
    <name evidence="1" type="ORF">QF025_005492</name>
</gene>
<sequence length="33" mass="3582">MPNILDFLLLTNAAPSHAARRMTKHAAHEGLPS</sequence>
<accession>A0ABD5CNF2</accession>
<proteinExistence type="predicted"/>
<reference evidence="1 2" key="1">
    <citation type="submission" date="2023-08" db="EMBL/GenBank/DDBJ databases">
        <title>Genome sequencing of plant associated microbes to promote plant fitness in Sorghum bicolor and Oryza sativa.</title>
        <authorList>
            <person name="Coleman-Derr D."/>
        </authorList>
    </citation>
    <scope>NUCLEOTIDE SEQUENCE [LARGE SCALE GENOMIC DNA]</scope>
    <source>
        <strain evidence="1 2">SLBN-33</strain>
    </source>
</reference>
<evidence type="ECO:0000313" key="2">
    <source>
        <dbReference type="Proteomes" id="UP001245184"/>
    </source>
</evidence>